<dbReference type="AlphaFoldDB" id="F4KX73"/>
<keyword evidence="3" id="KW-0732">Signal</keyword>
<reference evidence="8 9" key="1">
    <citation type="journal article" date="2011" name="Stand. Genomic Sci.">
        <title>Complete genome sequence of Haliscomenobacter hydrossis type strain (O).</title>
        <authorList>
            <consortium name="US DOE Joint Genome Institute (JGI-PGF)"/>
            <person name="Daligault H."/>
            <person name="Lapidus A."/>
            <person name="Zeytun A."/>
            <person name="Nolan M."/>
            <person name="Lucas S."/>
            <person name="Del Rio T.G."/>
            <person name="Tice H."/>
            <person name="Cheng J.F."/>
            <person name="Tapia R."/>
            <person name="Han C."/>
            <person name="Goodwin L."/>
            <person name="Pitluck S."/>
            <person name="Liolios K."/>
            <person name="Pagani I."/>
            <person name="Ivanova N."/>
            <person name="Huntemann M."/>
            <person name="Mavromatis K."/>
            <person name="Mikhailova N."/>
            <person name="Pati A."/>
            <person name="Chen A."/>
            <person name="Palaniappan K."/>
            <person name="Land M."/>
            <person name="Hauser L."/>
            <person name="Brambilla E.M."/>
            <person name="Rohde M."/>
            <person name="Verbarg S."/>
            <person name="Goker M."/>
            <person name="Bristow J."/>
            <person name="Eisen J.A."/>
            <person name="Markowitz V."/>
            <person name="Hugenholtz P."/>
            <person name="Kyrpides N.C."/>
            <person name="Klenk H.P."/>
            <person name="Woyke T."/>
        </authorList>
    </citation>
    <scope>NUCLEOTIDE SEQUENCE [LARGE SCALE GENOMIC DNA]</scope>
    <source>
        <strain evidence="9">ATCC 27775 / DSM 1100 / LMG 10767 / O</strain>
    </source>
</reference>
<organism evidence="8 9">
    <name type="scientific">Haliscomenobacter hydrossis (strain ATCC 27775 / DSM 1100 / LMG 10767 / O)</name>
    <dbReference type="NCBI Taxonomy" id="760192"/>
    <lineage>
        <taxon>Bacteria</taxon>
        <taxon>Pseudomonadati</taxon>
        <taxon>Bacteroidota</taxon>
        <taxon>Saprospiria</taxon>
        <taxon>Saprospirales</taxon>
        <taxon>Haliscomenobacteraceae</taxon>
        <taxon>Haliscomenobacter</taxon>
    </lineage>
</organism>
<dbReference type="Pfam" id="PF14322">
    <property type="entry name" value="SusD-like_3"/>
    <property type="match status" value="1"/>
</dbReference>
<evidence type="ECO:0000259" key="6">
    <source>
        <dbReference type="Pfam" id="PF07980"/>
    </source>
</evidence>
<dbReference type="GO" id="GO:0009279">
    <property type="term" value="C:cell outer membrane"/>
    <property type="evidence" value="ECO:0007669"/>
    <property type="project" value="UniProtKB-SubCell"/>
</dbReference>
<dbReference type="Proteomes" id="UP000008461">
    <property type="component" value="Chromosome"/>
</dbReference>
<keyword evidence="9" id="KW-1185">Reference proteome</keyword>
<evidence type="ECO:0000256" key="3">
    <source>
        <dbReference type="ARBA" id="ARBA00022729"/>
    </source>
</evidence>
<name>F4KX73_HALH1</name>
<dbReference type="HOGENOM" id="CLU_015553_1_2_10"/>
<dbReference type="Gene3D" id="1.25.40.390">
    <property type="match status" value="1"/>
</dbReference>
<dbReference type="KEGG" id="hhy:Halhy_0390"/>
<dbReference type="CDD" id="cd08977">
    <property type="entry name" value="SusD"/>
    <property type="match status" value="1"/>
</dbReference>
<gene>
    <name evidence="8" type="ordered locus">Halhy_0390</name>
</gene>
<dbReference type="Gene3D" id="1.25.40.10">
    <property type="entry name" value="Tetratricopeptide repeat domain"/>
    <property type="match status" value="1"/>
</dbReference>
<evidence type="ECO:0000256" key="1">
    <source>
        <dbReference type="ARBA" id="ARBA00004442"/>
    </source>
</evidence>
<dbReference type="PROSITE" id="PS51257">
    <property type="entry name" value="PROKAR_LIPOPROTEIN"/>
    <property type="match status" value="1"/>
</dbReference>
<evidence type="ECO:0000256" key="5">
    <source>
        <dbReference type="ARBA" id="ARBA00023237"/>
    </source>
</evidence>
<dbReference type="Pfam" id="PF07980">
    <property type="entry name" value="SusD_RagB"/>
    <property type="match status" value="1"/>
</dbReference>
<dbReference type="RefSeq" id="WP_013762865.1">
    <property type="nucleotide sequence ID" value="NC_015510.1"/>
</dbReference>
<dbReference type="Gene3D" id="1.10.3780.10">
    <property type="entry name" value="SusD-like"/>
    <property type="match status" value="1"/>
</dbReference>
<proteinExistence type="inferred from homology"/>
<accession>F4KX73</accession>
<keyword evidence="5" id="KW-0998">Cell outer membrane</keyword>
<feature type="domain" description="RagB/SusD" evidence="6">
    <location>
        <begin position="374"/>
        <end position="530"/>
    </location>
</feature>
<dbReference type="EMBL" id="CP002691">
    <property type="protein sequence ID" value="AEE48301.1"/>
    <property type="molecule type" value="Genomic_DNA"/>
</dbReference>
<evidence type="ECO:0000256" key="4">
    <source>
        <dbReference type="ARBA" id="ARBA00023136"/>
    </source>
</evidence>
<protein>
    <submittedName>
        <fullName evidence="8">RagB/SusD domain-containing protein</fullName>
    </submittedName>
</protein>
<dbReference type="eggNOG" id="COG3637">
    <property type="taxonomic scope" value="Bacteria"/>
</dbReference>
<evidence type="ECO:0000256" key="2">
    <source>
        <dbReference type="ARBA" id="ARBA00006275"/>
    </source>
</evidence>
<evidence type="ECO:0000313" key="8">
    <source>
        <dbReference type="EMBL" id="AEE48301.1"/>
    </source>
</evidence>
<evidence type="ECO:0000313" key="9">
    <source>
        <dbReference type="Proteomes" id="UP000008461"/>
    </source>
</evidence>
<dbReference type="OrthoDB" id="5694214at2"/>
<reference key="2">
    <citation type="submission" date="2011-04" db="EMBL/GenBank/DDBJ databases">
        <title>Complete sequence of chromosome of Haliscomenobacter hydrossis DSM 1100.</title>
        <authorList>
            <consortium name="US DOE Joint Genome Institute (JGI-PGF)"/>
            <person name="Lucas S."/>
            <person name="Han J."/>
            <person name="Lapidus A."/>
            <person name="Bruce D."/>
            <person name="Goodwin L."/>
            <person name="Pitluck S."/>
            <person name="Peters L."/>
            <person name="Kyrpides N."/>
            <person name="Mavromatis K."/>
            <person name="Ivanova N."/>
            <person name="Ovchinnikova G."/>
            <person name="Pagani I."/>
            <person name="Daligault H."/>
            <person name="Detter J.C."/>
            <person name="Han C."/>
            <person name="Land M."/>
            <person name="Hauser L."/>
            <person name="Markowitz V."/>
            <person name="Cheng J.-F."/>
            <person name="Hugenholtz P."/>
            <person name="Woyke T."/>
            <person name="Wu D."/>
            <person name="Verbarg S."/>
            <person name="Frueling A."/>
            <person name="Brambilla E."/>
            <person name="Klenk H.-P."/>
            <person name="Eisen J.A."/>
        </authorList>
    </citation>
    <scope>NUCLEOTIDE SEQUENCE</scope>
    <source>
        <strain>DSM 1100</strain>
    </source>
</reference>
<feature type="domain" description="SusD-like N-terminal" evidence="7">
    <location>
        <begin position="111"/>
        <end position="248"/>
    </location>
</feature>
<dbReference type="InterPro" id="IPR012944">
    <property type="entry name" value="SusD_RagB_dom"/>
</dbReference>
<keyword evidence="4" id="KW-0472">Membrane</keyword>
<dbReference type="InterPro" id="IPR011990">
    <property type="entry name" value="TPR-like_helical_dom_sf"/>
</dbReference>
<comment type="similarity">
    <text evidence="2">Belongs to the SusD family.</text>
</comment>
<dbReference type="SUPFAM" id="SSF48452">
    <property type="entry name" value="TPR-like"/>
    <property type="match status" value="1"/>
</dbReference>
<comment type="subcellular location">
    <subcellularLocation>
        <location evidence="1">Cell outer membrane</location>
    </subcellularLocation>
</comment>
<dbReference type="InterPro" id="IPR033985">
    <property type="entry name" value="SusD-like_N"/>
</dbReference>
<evidence type="ECO:0000259" key="7">
    <source>
        <dbReference type="Pfam" id="PF14322"/>
    </source>
</evidence>
<sequence length="530" mass="59133">MKKQFFNSSIKLGALAIFMVISSCTKDLDRIPFVEVTSATVYKDFSNYKQILAKVYAGLAVSGQQGPAGRPDISGIDEGFSTYLRQYWKAQQLPTDEAVIGWNDGSLPDYHDMDWTSGNEFITAMYNRIFYQITLCNEFIRETSDAKLGDRGISAENQTTARVFRAEARFLRALSYYHALDMFGNVPFVTEADAVGSFLPRQATRTELFSYVESELKAIETELLDARKNEYGRADKGAAWALLAKLYLNAEVYIGAPKYTECITYCNKITAAGYTLESDYNKLFLTDNNKSAEMIFPITFDGTRTKTWGGMTFLVHAGVGGNMNPADFGINGGWSGLRTTKALVEKFSDITGATDRRAMFHTNGQKLDISDIFTFNDGYAITKYRNVSSTGVKGTDTEGNFPDTDFPLFRLADVYLTYAEAVLRNGQGGSQATALQYVNALRQRAYKGNTGDVTSISLDFILDERARELYWEAHRRTDLIRFKKFTGSSYVWPWKGGTKDGRAVADHLAIFPIPASDLVANPNLDQNSGY</sequence>
<dbReference type="STRING" id="760192.Halhy_0390"/>